<dbReference type="AlphaFoldDB" id="A0A167V3L4"/>
<feature type="region of interest" description="Disordered" evidence="1">
    <location>
        <begin position="195"/>
        <end position="229"/>
    </location>
</feature>
<dbReference type="InterPro" id="IPR014848">
    <property type="entry name" value="Rgp1"/>
</dbReference>
<feature type="region of interest" description="Disordered" evidence="1">
    <location>
        <begin position="1"/>
        <end position="22"/>
    </location>
</feature>
<gene>
    <name evidence="2" type="ORF">FIBSPDRAFT_968002</name>
</gene>
<sequence length="913" mass="95105">MAFANSSTPAYPTPADADSDSAIRVAITPSQSAYFAGEPFAATITFTNTRSPSYTHIPSSSRAHKRGAHSVSSAPLARPPTSPGTPRTAVPPIPPTPGATAGGVRITRRGLVGNRQPPDDVPDMLEESRKRLLAKARSVSATVPASELPPIPPIYVRAYDDAPPLETLPYARAQAVPAHHPHARKHSSVFDAQIHIPPQPQQPPPRAGAQSPQTTPTSPSTLASASYPPSPSTSVFSLALPPIAEAAAPPPRPRPHADQELILYAYAQLTGSLALATPAPAPAVSHLRAALAGSKRTAAGGGSMDISSSLHARRAPRPHRRSTSFSSSLISLISSPAAPHPHAQLPATAASLTSMSTPSLPLSASQSWPAVLRPRGLSQSLLAFGSGPAPAGSVPPPSANASSSGLGLGLGSGLGLGGLGGLGGFGAGAEEEVDPEAPLPTFEVPQVMLAVDLALRPGESRSYTYTLPLPPNLPPTFKGRALRFSYEFVVGTCRAGSGGIGGVGGVGGARNSVSRVMKMPIRMYNHVAVGRMQRPYDLMWPVARRRAGAGGTREGAVVSECTAPKHAPKPYPPASAASSETSTHTGATTAADIPADLREYAQRLLSSFPAAGGQGGVGFGREHDEEREDEEDEENRRGGGLSGCREAVEILTRNPKKASYDVNKDGVKVAELTFVKSAYRLGETVLGVVEVNTRTSRARVLSMSAILETHESLPSSLAPPSAPKLRRVLAEHHASFVLSSLRTTFALDIPSDASPAFDVQNSADTPGGLEWKVRLCLLVAIAAPTATCGPEGVRVKSMLRDSARGEWGSSWKACAGLAPLERRDPGAGRAAAQTWGQYLTPAFLGGDPAYDEEGDEEGDGLWDGAGTDGAQRDFGGGRGGWVDVRVETVECEVPIKVWPGNTAFKAMEIVFDV</sequence>
<dbReference type="EMBL" id="KV417907">
    <property type="protein sequence ID" value="KZP04604.1"/>
    <property type="molecule type" value="Genomic_DNA"/>
</dbReference>
<feature type="region of interest" description="Disordered" evidence="1">
    <location>
        <begin position="297"/>
        <end position="326"/>
    </location>
</feature>
<feature type="compositionally biased region" description="Pro residues" evidence="1">
    <location>
        <begin position="77"/>
        <end position="97"/>
    </location>
</feature>
<keyword evidence="3" id="KW-1185">Reference proteome</keyword>
<dbReference type="STRING" id="436010.A0A167V3L4"/>
<evidence type="ECO:0000313" key="2">
    <source>
        <dbReference type="EMBL" id="KZP04604.1"/>
    </source>
</evidence>
<evidence type="ECO:0000256" key="1">
    <source>
        <dbReference type="SAM" id="MobiDB-lite"/>
    </source>
</evidence>
<dbReference type="Pfam" id="PF08737">
    <property type="entry name" value="Rgp1"/>
    <property type="match status" value="1"/>
</dbReference>
<feature type="compositionally biased region" description="Low complexity" evidence="1">
    <location>
        <begin position="209"/>
        <end position="227"/>
    </location>
</feature>
<feature type="region of interest" description="Disordered" evidence="1">
    <location>
        <begin position="47"/>
        <end position="123"/>
    </location>
</feature>
<protein>
    <submittedName>
        <fullName evidence="2">Rgp1-domain-containing protein</fullName>
    </submittedName>
</protein>
<proteinExistence type="predicted"/>
<reference evidence="2 3" key="1">
    <citation type="journal article" date="2016" name="Mol. Biol. Evol.">
        <title>Comparative Genomics of Early-Diverging Mushroom-Forming Fungi Provides Insights into the Origins of Lignocellulose Decay Capabilities.</title>
        <authorList>
            <person name="Nagy L.G."/>
            <person name="Riley R."/>
            <person name="Tritt A."/>
            <person name="Adam C."/>
            <person name="Daum C."/>
            <person name="Floudas D."/>
            <person name="Sun H."/>
            <person name="Yadav J.S."/>
            <person name="Pangilinan J."/>
            <person name="Larsson K.H."/>
            <person name="Matsuura K."/>
            <person name="Barry K."/>
            <person name="Labutti K."/>
            <person name="Kuo R."/>
            <person name="Ohm R.A."/>
            <person name="Bhattacharya S.S."/>
            <person name="Shirouzu T."/>
            <person name="Yoshinaga Y."/>
            <person name="Martin F.M."/>
            <person name="Grigoriev I.V."/>
            <person name="Hibbett D.S."/>
        </authorList>
    </citation>
    <scope>NUCLEOTIDE SEQUENCE [LARGE SCALE GENOMIC DNA]</scope>
    <source>
        <strain evidence="2 3">CBS 109695</strain>
    </source>
</reference>
<dbReference type="PANTHER" id="PTHR12507">
    <property type="entry name" value="REDUCED GROWTH PHENOTYPE 1 RGP1, YEAST -RELATED"/>
    <property type="match status" value="1"/>
</dbReference>
<feature type="compositionally biased region" description="Polar residues" evidence="1">
    <location>
        <begin position="47"/>
        <end position="61"/>
    </location>
</feature>
<accession>A0A167V3L4</accession>
<feature type="region of interest" description="Disordered" evidence="1">
    <location>
        <begin position="562"/>
        <end position="590"/>
    </location>
</feature>
<feature type="compositionally biased region" description="Low complexity" evidence="1">
    <location>
        <begin position="574"/>
        <end position="590"/>
    </location>
</feature>
<dbReference type="OrthoDB" id="1918at2759"/>
<feature type="compositionally biased region" description="Basic residues" evidence="1">
    <location>
        <begin position="311"/>
        <end position="322"/>
    </location>
</feature>
<feature type="region of interest" description="Disordered" evidence="1">
    <location>
        <begin position="608"/>
        <end position="641"/>
    </location>
</feature>
<evidence type="ECO:0000313" key="3">
    <source>
        <dbReference type="Proteomes" id="UP000076532"/>
    </source>
</evidence>
<organism evidence="2 3">
    <name type="scientific">Athelia psychrophila</name>
    <dbReference type="NCBI Taxonomy" id="1759441"/>
    <lineage>
        <taxon>Eukaryota</taxon>
        <taxon>Fungi</taxon>
        <taxon>Dikarya</taxon>
        <taxon>Basidiomycota</taxon>
        <taxon>Agaricomycotina</taxon>
        <taxon>Agaricomycetes</taxon>
        <taxon>Agaricomycetidae</taxon>
        <taxon>Atheliales</taxon>
        <taxon>Atheliaceae</taxon>
        <taxon>Athelia</taxon>
    </lineage>
</organism>
<feature type="compositionally biased region" description="Polar residues" evidence="1">
    <location>
        <begin position="1"/>
        <end position="10"/>
    </location>
</feature>
<dbReference type="Proteomes" id="UP000076532">
    <property type="component" value="Unassembled WGS sequence"/>
</dbReference>
<feature type="compositionally biased region" description="Pro residues" evidence="1">
    <location>
        <begin position="197"/>
        <end position="206"/>
    </location>
</feature>
<name>A0A167V3L4_9AGAM</name>